<dbReference type="Gene3D" id="3.40.50.1100">
    <property type="match status" value="1"/>
</dbReference>
<evidence type="ECO:0000256" key="1">
    <source>
        <dbReference type="ARBA" id="ARBA00001933"/>
    </source>
</evidence>
<comment type="cofactor">
    <cofactor evidence="1">
        <name>pyridoxal 5'-phosphate</name>
        <dbReference type="ChEBI" id="CHEBI:597326"/>
    </cofactor>
</comment>
<dbReference type="SUPFAM" id="SSF53686">
    <property type="entry name" value="Tryptophan synthase beta subunit-like PLP-dependent enzymes"/>
    <property type="match status" value="1"/>
</dbReference>
<dbReference type="Pfam" id="PF00291">
    <property type="entry name" value="PALP"/>
    <property type="match status" value="1"/>
</dbReference>
<reference evidence="4" key="1">
    <citation type="submission" date="2020-07" db="EMBL/GenBank/DDBJ databases">
        <title>Huge and variable diversity of episymbiotic CPR bacteria and DPANN archaea in groundwater ecosystems.</title>
        <authorList>
            <person name="He C.Y."/>
            <person name="Keren R."/>
            <person name="Whittaker M."/>
            <person name="Farag I.F."/>
            <person name="Doudna J."/>
            <person name="Cate J.H.D."/>
            <person name="Banfield J.F."/>
        </authorList>
    </citation>
    <scope>NUCLEOTIDE SEQUENCE</scope>
    <source>
        <strain evidence="4">NC_groundwater_1370_Ag_S-0.2um_69_93</strain>
    </source>
</reference>
<name>A0A932ZUI8_UNCTE</name>
<keyword evidence="2" id="KW-0663">Pyridoxal phosphate</keyword>
<evidence type="ECO:0000256" key="2">
    <source>
        <dbReference type="ARBA" id="ARBA00022898"/>
    </source>
</evidence>
<evidence type="ECO:0000313" key="4">
    <source>
        <dbReference type="EMBL" id="MBI4251898.1"/>
    </source>
</evidence>
<evidence type="ECO:0000313" key="5">
    <source>
        <dbReference type="Proteomes" id="UP000752292"/>
    </source>
</evidence>
<dbReference type="EMBL" id="JACQRX010000240">
    <property type="protein sequence ID" value="MBI4251898.1"/>
    <property type="molecule type" value="Genomic_DNA"/>
</dbReference>
<feature type="non-terminal residue" evidence="4">
    <location>
        <position position="1"/>
    </location>
</feature>
<gene>
    <name evidence="4" type="ORF">HY618_05510</name>
</gene>
<evidence type="ECO:0000259" key="3">
    <source>
        <dbReference type="Pfam" id="PF00291"/>
    </source>
</evidence>
<dbReference type="InterPro" id="IPR001926">
    <property type="entry name" value="TrpB-like_PALP"/>
</dbReference>
<sequence>ILIPGGNLGNVSALGKGFLMMRDLGLIDRLPRIVCAQAERANPLYRSFLTGFREYKPIEARPTLATAIQIGNPVSIQRAIRTLKTFEGSVEHATEEELANAAARGDRTGMYNCPQTGVALAALEKLASRGEVGPNDRVVVISTAHGLKFTEFKILYHQRRIEGADCRFANQPIELPNDLGAIQEAVEQHLASFAAT</sequence>
<protein>
    <submittedName>
        <fullName evidence="4">Pyridoxal-phosphate dependent enzyme</fullName>
    </submittedName>
</protein>
<dbReference type="Proteomes" id="UP000752292">
    <property type="component" value="Unassembled WGS sequence"/>
</dbReference>
<dbReference type="AlphaFoldDB" id="A0A932ZUI8"/>
<accession>A0A932ZUI8</accession>
<proteinExistence type="predicted"/>
<comment type="caution">
    <text evidence="4">The sequence shown here is derived from an EMBL/GenBank/DDBJ whole genome shotgun (WGS) entry which is preliminary data.</text>
</comment>
<dbReference type="InterPro" id="IPR036052">
    <property type="entry name" value="TrpB-like_PALP_sf"/>
</dbReference>
<organism evidence="4 5">
    <name type="scientific">Tectimicrobiota bacterium</name>
    <dbReference type="NCBI Taxonomy" id="2528274"/>
    <lineage>
        <taxon>Bacteria</taxon>
        <taxon>Pseudomonadati</taxon>
        <taxon>Nitrospinota/Tectimicrobiota group</taxon>
        <taxon>Candidatus Tectimicrobiota</taxon>
    </lineage>
</organism>
<feature type="domain" description="Tryptophan synthase beta chain-like PALP" evidence="3">
    <location>
        <begin position="2"/>
        <end position="143"/>
    </location>
</feature>